<evidence type="ECO:0000313" key="4">
    <source>
        <dbReference type="Proteomes" id="UP000594638"/>
    </source>
</evidence>
<evidence type="ECO:0000313" key="3">
    <source>
        <dbReference type="EMBL" id="CAA3025857.1"/>
    </source>
</evidence>
<dbReference type="Proteomes" id="UP000594638">
    <property type="component" value="Unassembled WGS sequence"/>
</dbReference>
<name>A0A8S0V522_OLEEU</name>
<comment type="caution">
    <text evidence="3">The sequence shown here is derived from an EMBL/GenBank/DDBJ whole genome shotgun (WGS) entry which is preliminary data.</text>
</comment>
<dbReference type="InterPro" id="IPR044789">
    <property type="entry name" value="Put_A1-4-GlycosylTfrase_plant"/>
</dbReference>
<protein>
    <recommendedName>
        <fullName evidence="2">Alpha 1,4-glycosyltransferase domain-containing protein</fullName>
    </recommendedName>
</protein>
<proteinExistence type="predicted"/>
<dbReference type="PANTHER" id="PTHR46781:SF5">
    <property type="entry name" value="ALPHA 1,4-GLYCOSYLTRANSFERASE FAMILY PROTEIN"/>
    <property type="match status" value="1"/>
</dbReference>
<organism evidence="3 4">
    <name type="scientific">Olea europaea subsp. europaea</name>
    <dbReference type="NCBI Taxonomy" id="158383"/>
    <lineage>
        <taxon>Eukaryota</taxon>
        <taxon>Viridiplantae</taxon>
        <taxon>Streptophyta</taxon>
        <taxon>Embryophyta</taxon>
        <taxon>Tracheophyta</taxon>
        <taxon>Spermatophyta</taxon>
        <taxon>Magnoliopsida</taxon>
        <taxon>eudicotyledons</taxon>
        <taxon>Gunneridae</taxon>
        <taxon>Pentapetalae</taxon>
        <taxon>asterids</taxon>
        <taxon>lamiids</taxon>
        <taxon>Lamiales</taxon>
        <taxon>Oleaceae</taxon>
        <taxon>Oleeae</taxon>
        <taxon>Olea</taxon>
    </lineage>
</organism>
<gene>
    <name evidence="3" type="ORF">OLEA9_A091282</name>
</gene>
<feature type="domain" description="Alpha 1,4-glycosyltransferase" evidence="2">
    <location>
        <begin position="390"/>
        <end position="511"/>
    </location>
</feature>
<dbReference type="InterPro" id="IPR007652">
    <property type="entry name" value="A1-4-GlycosylTfrase_dom"/>
</dbReference>
<dbReference type="InterPro" id="IPR007577">
    <property type="entry name" value="GlycoTrfase_DXD_sugar-bd_CS"/>
</dbReference>
<feature type="transmembrane region" description="Helical" evidence="1">
    <location>
        <begin position="37"/>
        <end position="59"/>
    </location>
</feature>
<keyword evidence="1" id="KW-0812">Transmembrane</keyword>
<dbReference type="EMBL" id="CACTIH010009144">
    <property type="protein sequence ID" value="CAA3025857.1"/>
    <property type="molecule type" value="Genomic_DNA"/>
</dbReference>
<dbReference type="OrthoDB" id="409543at2759"/>
<dbReference type="SUPFAM" id="SSF53448">
    <property type="entry name" value="Nucleotide-diphospho-sugar transferases"/>
    <property type="match status" value="1"/>
</dbReference>
<dbReference type="PANTHER" id="PTHR46781">
    <property type="entry name" value="ALPHA 1,4-GLYCOSYLTRANSFERASE FAMILY PROTEIN"/>
    <property type="match status" value="1"/>
</dbReference>
<keyword evidence="4" id="KW-1185">Reference proteome</keyword>
<sequence length="518" mass="59179">MLYDRIKLLHLRIYAMENFKNSSSQLLCLLQRTKRSFCAIISVLFLCLLSYNSATMFFAKVPFPARNLQEQPSFSPETVAGESRKSFSVPSLTNLSPSVLFGIKKEVSVEKLKIHLPLSSKNPNLVVFARNPTEPASFSWEVTEKSRKSFSVPSSTKLSPSVQFPIKKGIPVENLKTHLPLSHKNPDVVFTNRTALQHPKRRKKRNQAFKILGSEAKMKQFSVRMKEFLLNSSCEYRFFMTWISSVESFGSRELFALESLFKSHPNGCLIIVSNTIDSRNGMQILRPFLAKGFKVTSISPDFKYLFKNTGAESWFNQLMKGNVNPGEVPLGQNLSNLLRLGLLYRFGGIYLDTDVIILKNFGNLRNVIGAQTIDFQTGNWTRLNNAVMVFDEGHPLVYKFIEEFSKTFDGSKWGHNGPYLVSRVVLGAGTGYNFTVLPPMAFYPIDWNRIGGLFEGPKNWDPSKSKWLLARFRKINRHGYALHLWNKQSRRFRVEEGSIIQNIMFHHCVFCNFSSLDM</sequence>
<reference evidence="3 4" key="1">
    <citation type="submission" date="2019-12" db="EMBL/GenBank/DDBJ databases">
        <authorList>
            <person name="Alioto T."/>
            <person name="Alioto T."/>
            <person name="Gomez Garrido J."/>
        </authorList>
    </citation>
    <scope>NUCLEOTIDE SEQUENCE [LARGE SCALE GENOMIC DNA]</scope>
</reference>
<dbReference type="Gramene" id="OE9A091282T1">
    <property type="protein sequence ID" value="OE9A091282C1"/>
    <property type="gene ID" value="OE9A091282"/>
</dbReference>
<dbReference type="Gene3D" id="3.90.550.20">
    <property type="match status" value="1"/>
</dbReference>
<dbReference type="InterPro" id="IPR029044">
    <property type="entry name" value="Nucleotide-diphossugar_trans"/>
</dbReference>
<keyword evidence="1" id="KW-0472">Membrane</keyword>
<evidence type="ECO:0000256" key="1">
    <source>
        <dbReference type="SAM" id="Phobius"/>
    </source>
</evidence>
<evidence type="ECO:0000259" key="2">
    <source>
        <dbReference type="Pfam" id="PF04572"/>
    </source>
</evidence>
<keyword evidence="1" id="KW-1133">Transmembrane helix</keyword>
<dbReference type="AlphaFoldDB" id="A0A8S0V522"/>
<dbReference type="Pfam" id="PF04488">
    <property type="entry name" value="Gly_transf_sug"/>
    <property type="match status" value="1"/>
</dbReference>
<dbReference type="Pfam" id="PF04572">
    <property type="entry name" value="Gb3_synth"/>
    <property type="match status" value="1"/>
</dbReference>
<accession>A0A8S0V522</accession>